<feature type="signal peptide" evidence="1">
    <location>
        <begin position="1"/>
        <end position="21"/>
    </location>
</feature>
<dbReference type="AlphaFoldDB" id="A0A419AB88"/>
<reference evidence="3" key="1">
    <citation type="submission" date="2018-09" db="EMBL/GenBank/DDBJ databases">
        <title>Paracoccus onubensis nov. sp. a moderate halophilic bacterium isolated from Gruta de las Maravillas (Aracena, Spain).</title>
        <authorList>
            <person name="Jurado V."/>
            <person name="Gutierrez-Patricio S."/>
            <person name="Gonzalez-Pimentel J.L."/>
            <person name="Miller A.Z."/>
            <person name="Laiz L."/>
            <person name="Saiz-Jimenez C."/>
        </authorList>
    </citation>
    <scope>NUCLEOTIDE SEQUENCE [LARGE SCALE GENOMIC DNA]</scope>
    <source>
        <strain evidence="3">DSM 26381</strain>
    </source>
</reference>
<gene>
    <name evidence="2" type="ORF">D3P05_02795</name>
</gene>
<organism evidence="2 3">
    <name type="scientific">Paracoccus siganidrum</name>
    <dbReference type="NCBI Taxonomy" id="1276757"/>
    <lineage>
        <taxon>Bacteria</taxon>
        <taxon>Pseudomonadati</taxon>
        <taxon>Pseudomonadota</taxon>
        <taxon>Alphaproteobacteria</taxon>
        <taxon>Rhodobacterales</taxon>
        <taxon>Paracoccaceae</taxon>
        <taxon>Paracoccus</taxon>
    </lineage>
</organism>
<evidence type="ECO:0000313" key="3">
    <source>
        <dbReference type="Proteomes" id="UP000283587"/>
    </source>
</evidence>
<protein>
    <recommendedName>
        <fullName evidence="4">Outer membrane protein beta-barrel domain-containing protein</fullName>
    </recommendedName>
</protein>
<keyword evidence="3" id="KW-1185">Reference proteome</keyword>
<feature type="chain" id="PRO_5019415226" description="Outer membrane protein beta-barrel domain-containing protein" evidence="1">
    <location>
        <begin position="22"/>
        <end position="243"/>
    </location>
</feature>
<evidence type="ECO:0008006" key="4">
    <source>
        <dbReference type="Google" id="ProtNLM"/>
    </source>
</evidence>
<sequence length="243" mass="25768">MARIAALGALVISAVALPAAAQEGGWTGQVTPYVWGAGIGGDVTPFTGAPTLTLDKSFSEVMEDLDGAFFLSGYARRDRLVLMGDLSVSSSSREGLVPPGVPARGKIRQSSLTLAAGYRALDTPDMHLDVLGGARLWQIDGLVDVMGGAVHRSGDKDFIDPIVALRANFTLSPRWSALFYADFGGFGVGSERTSQIVATANYQLTDRLYVSGGYRQLSVDYREGGTRIDMTMGGPLLGVTLRF</sequence>
<dbReference type="EMBL" id="QZEW01000009">
    <property type="protein sequence ID" value="RJL20616.1"/>
    <property type="molecule type" value="Genomic_DNA"/>
</dbReference>
<name>A0A419AB88_9RHOB</name>
<keyword evidence="1" id="KW-0732">Signal</keyword>
<accession>A0A419AB88</accession>
<evidence type="ECO:0000313" key="2">
    <source>
        <dbReference type="EMBL" id="RJL20616.1"/>
    </source>
</evidence>
<dbReference type="Proteomes" id="UP000283587">
    <property type="component" value="Unassembled WGS sequence"/>
</dbReference>
<proteinExistence type="predicted"/>
<comment type="caution">
    <text evidence="2">The sequence shown here is derived from an EMBL/GenBank/DDBJ whole genome shotgun (WGS) entry which is preliminary data.</text>
</comment>
<dbReference type="OrthoDB" id="6555107at2"/>
<evidence type="ECO:0000256" key="1">
    <source>
        <dbReference type="SAM" id="SignalP"/>
    </source>
</evidence>